<feature type="transmembrane region" description="Helical" evidence="8">
    <location>
        <begin position="45"/>
        <end position="61"/>
    </location>
</feature>
<keyword evidence="3" id="KW-0474">Menaquinone biosynthesis</keyword>
<dbReference type="AlphaFoldDB" id="A0A1M7K149"/>
<dbReference type="Proteomes" id="UP000184375">
    <property type="component" value="Unassembled WGS sequence"/>
</dbReference>
<feature type="transmembrane region" description="Helical" evidence="8">
    <location>
        <begin position="130"/>
        <end position="147"/>
    </location>
</feature>
<dbReference type="InterPro" id="IPR044878">
    <property type="entry name" value="UbiA_sf"/>
</dbReference>
<feature type="transmembrane region" description="Helical" evidence="8">
    <location>
        <begin position="159"/>
        <end position="177"/>
    </location>
</feature>
<proteinExistence type="predicted"/>
<evidence type="ECO:0000256" key="8">
    <source>
        <dbReference type="SAM" id="Phobius"/>
    </source>
</evidence>
<gene>
    <name evidence="9" type="ORF">SAMN05660826_01433</name>
</gene>
<dbReference type="GO" id="GO:0042371">
    <property type="term" value="P:vitamin K biosynthetic process"/>
    <property type="evidence" value="ECO:0007669"/>
    <property type="project" value="TreeGrafter"/>
</dbReference>
<evidence type="ECO:0000313" key="9">
    <source>
        <dbReference type="EMBL" id="SHM59052.1"/>
    </source>
</evidence>
<dbReference type="GO" id="GO:0016020">
    <property type="term" value="C:membrane"/>
    <property type="evidence" value="ECO:0007669"/>
    <property type="project" value="UniProtKB-SubCell"/>
</dbReference>
<evidence type="ECO:0000256" key="7">
    <source>
        <dbReference type="ARBA" id="ARBA00023136"/>
    </source>
</evidence>
<dbReference type="PANTHER" id="PTHR13929:SF0">
    <property type="entry name" value="UBIA PRENYLTRANSFERASE DOMAIN-CONTAINING PROTEIN 1"/>
    <property type="match status" value="1"/>
</dbReference>
<evidence type="ECO:0000313" key="10">
    <source>
        <dbReference type="Proteomes" id="UP000184375"/>
    </source>
</evidence>
<dbReference type="GO" id="GO:0004659">
    <property type="term" value="F:prenyltransferase activity"/>
    <property type="evidence" value="ECO:0007669"/>
    <property type="project" value="InterPro"/>
</dbReference>
<sequence length="311" mass="34497">MQKKDWPRHWRGFWQLADPKIWIASTVPMAVGAALAYGIEGKFSLYWLLWSMIGVYLIEIGKNAINEFVDYESGVDRYVAPDKRTPFSGGKKVIVDGILSVSEVKAIAVWTMALAGLIGVYIVLYREPSVLWIGAAGLILSIIYSLPPFKLCYRGFGEITVGLTFGPLVLCGTYLVQAHRISFEAVLASLIIGFLIANVLLINQFPDYEADLRGNKRNWVVRLGKKRATQLYFTLFAAAFATCPVLAYISGNPAFLLPLCTCPIAKNAVKIAKIYYNDIPNLIQANAKTVQVYQLTGLTLIIGAIFNKFLQ</sequence>
<comment type="pathway">
    <text evidence="2">Quinol/quinone metabolism; menaquinone biosynthesis.</text>
</comment>
<dbReference type="RefSeq" id="WP_073256754.1">
    <property type="nucleotide sequence ID" value="NZ_FRCR01000007.1"/>
</dbReference>
<feature type="transmembrane region" description="Helical" evidence="8">
    <location>
        <begin position="183"/>
        <end position="203"/>
    </location>
</feature>
<dbReference type="STRING" id="447595.SAMN05660826_01433"/>
<evidence type="ECO:0000256" key="6">
    <source>
        <dbReference type="ARBA" id="ARBA00022989"/>
    </source>
</evidence>
<feature type="transmembrane region" description="Helical" evidence="8">
    <location>
        <begin position="107"/>
        <end position="124"/>
    </location>
</feature>
<dbReference type="InterPro" id="IPR026046">
    <property type="entry name" value="UBIAD1"/>
</dbReference>
<name>A0A1M7K149_9FIRM</name>
<feature type="transmembrane region" description="Helical" evidence="8">
    <location>
        <begin position="292"/>
        <end position="310"/>
    </location>
</feature>
<keyword evidence="6 8" id="KW-1133">Transmembrane helix</keyword>
<keyword evidence="10" id="KW-1185">Reference proteome</keyword>
<evidence type="ECO:0000256" key="3">
    <source>
        <dbReference type="ARBA" id="ARBA00022428"/>
    </source>
</evidence>
<dbReference type="GO" id="GO:0009234">
    <property type="term" value="P:menaquinone biosynthetic process"/>
    <property type="evidence" value="ECO:0007669"/>
    <property type="project" value="UniProtKB-UniPathway"/>
</dbReference>
<dbReference type="CDD" id="cd13962">
    <property type="entry name" value="PT_UbiA_UBIAD1"/>
    <property type="match status" value="1"/>
</dbReference>
<evidence type="ECO:0000256" key="5">
    <source>
        <dbReference type="ARBA" id="ARBA00022692"/>
    </source>
</evidence>
<dbReference type="OrthoDB" id="9767568at2"/>
<evidence type="ECO:0000256" key="1">
    <source>
        <dbReference type="ARBA" id="ARBA00004141"/>
    </source>
</evidence>
<dbReference type="Gene3D" id="1.10.357.140">
    <property type="entry name" value="UbiA prenyltransferase"/>
    <property type="match status" value="1"/>
</dbReference>
<feature type="transmembrane region" description="Helical" evidence="8">
    <location>
        <begin position="21"/>
        <end position="39"/>
    </location>
</feature>
<accession>A0A1M7K149</accession>
<evidence type="ECO:0000256" key="2">
    <source>
        <dbReference type="ARBA" id="ARBA00004863"/>
    </source>
</evidence>
<dbReference type="PIRSF" id="PIRSF005355">
    <property type="entry name" value="UBIAD1"/>
    <property type="match status" value="1"/>
</dbReference>
<keyword evidence="7 8" id="KW-0472">Membrane</keyword>
<comment type="subcellular location">
    <subcellularLocation>
        <location evidence="1">Membrane</location>
        <topology evidence="1">Multi-pass membrane protein</topology>
    </subcellularLocation>
</comment>
<dbReference type="PANTHER" id="PTHR13929">
    <property type="entry name" value="1,4-DIHYDROXY-2-NAPHTHOATE OCTAPRENYLTRANSFERASE"/>
    <property type="match status" value="1"/>
</dbReference>
<protein>
    <submittedName>
        <fullName evidence="9">1,4-dihydroxy-2-naphthoate prenyltransferase</fullName>
    </submittedName>
</protein>
<dbReference type="InterPro" id="IPR000537">
    <property type="entry name" value="UbiA_prenyltransferase"/>
</dbReference>
<evidence type="ECO:0000256" key="4">
    <source>
        <dbReference type="ARBA" id="ARBA00022679"/>
    </source>
</evidence>
<keyword evidence="5 8" id="KW-0812">Transmembrane</keyword>
<dbReference type="EMBL" id="FRCR01000007">
    <property type="protein sequence ID" value="SHM59052.1"/>
    <property type="molecule type" value="Genomic_DNA"/>
</dbReference>
<feature type="transmembrane region" description="Helical" evidence="8">
    <location>
        <begin position="231"/>
        <end position="249"/>
    </location>
</feature>
<organism evidence="9 10">
    <name type="scientific">Caldanaerovirga acetigignens</name>
    <dbReference type="NCBI Taxonomy" id="447595"/>
    <lineage>
        <taxon>Bacteria</taxon>
        <taxon>Bacillati</taxon>
        <taxon>Bacillota</taxon>
        <taxon>Clostridia</taxon>
        <taxon>Thermosediminibacterales</taxon>
        <taxon>Thermosediminibacteraceae</taxon>
        <taxon>Caldanaerovirga</taxon>
    </lineage>
</organism>
<reference evidence="10" key="1">
    <citation type="submission" date="2016-11" db="EMBL/GenBank/DDBJ databases">
        <authorList>
            <person name="Varghese N."/>
            <person name="Submissions S."/>
        </authorList>
    </citation>
    <scope>NUCLEOTIDE SEQUENCE [LARGE SCALE GENOMIC DNA]</scope>
    <source>
        <strain evidence="10">DSM 18802</strain>
    </source>
</reference>
<dbReference type="UniPathway" id="UPA00079"/>
<keyword evidence="4 9" id="KW-0808">Transferase</keyword>
<dbReference type="Pfam" id="PF01040">
    <property type="entry name" value="UbiA"/>
    <property type="match status" value="1"/>
</dbReference>